<dbReference type="AlphaFoldDB" id="A0AAE0RQ57"/>
<accession>A0AAE0RQ57</accession>
<evidence type="ECO:0000259" key="3">
    <source>
        <dbReference type="Pfam" id="PF00685"/>
    </source>
</evidence>
<dbReference type="InterPro" id="IPR000863">
    <property type="entry name" value="Sulfotransferase_dom"/>
</dbReference>
<dbReference type="Proteomes" id="UP001195483">
    <property type="component" value="Unassembled WGS sequence"/>
</dbReference>
<dbReference type="SUPFAM" id="SSF52540">
    <property type="entry name" value="P-loop containing nucleoside triphosphate hydrolases"/>
    <property type="match status" value="1"/>
</dbReference>
<dbReference type="GO" id="GO:0008146">
    <property type="term" value="F:sulfotransferase activity"/>
    <property type="evidence" value="ECO:0007669"/>
    <property type="project" value="InterPro"/>
</dbReference>
<dbReference type="Gene3D" id="3.40.50.300">
    <property type="entry name" value="P-loop containing nucleotide triphosphate hydrolases"/>
    <property type="match status" value="1"/>
</dbReference>
<comment type="similarity">
    <text evidence="1">Belongs to the sulfotransferase 1 family.</text>
</comment>
<dbReference type="EMBL" id="JAEAOA010001578">
    <property type="protein sequence ID" value="KAK3577506.1"/>
    <property type="molecule type" value="Genomic_DNA"/>
</dbReference>
<name>A0AAE0RQ57_9BIVA</name>
<reference evidence="4" key="1">
    <citation type="journal article" date="2021" name="Genome Biol. Evol.">
        <title>A High-Quality Reference Genome for a Parasitic Bivalve with Doubly Uniparental Inheritance (Bivalvia: Unionida).</title>
        <authorList>
            <person name="Smith C.H."/>
        </authorList>
    </citation>
    <scope>NUCLEOTIDE SEQUENCE</scope>
    <source>
        <strain evidence="4">CHS0354</strain>
    </source>
</reference>
<keyword evidence="5" id="KW-1185">Reference proteome</keyword>
<reference evidence="4" key="2">
    <citation type="journal article" date="2021" name="Genome Biol. Evol.">
        <title>Developing a high-quality reference genome for a parasitic bivalve with doubly uniparental inheritance (Bivalvia: Unionida).</title>
        <authorList>
            <person name="Smith C.H."/>
        </authorList>
    </citation>
    <scope>NUCLEOTIDE SEQUENCE</scope>
    <source>
        <strain evidence="4">CHS0354</strain>
        <tissue evidence="4">Mantle</tissue>
    </source>
</reference>
<sequence>MSLPTLTIPKMNYRLVEVEGIYFPDLFAKDPAKRMSDIRNLRGKDDDVIIAAYPKAGTHWVWEIANMLLTKSLEYHEKPKEALMMELVETSELEDLPSPRIFNTHLRFRHLPEDMISRKCKLIHVIRNPKDMVVSRYNHVARSKDSDYSGTFHEYFSLYLEGKIAFGSWFDYTKDWDNVIEQHKDYPIHVMVYEDIKLKPTEQILRLAEFLGVKIDEYFAKEVADRCSFTKLKDAHAHHKTLFDATKANPFDYAFRKGTIGDWKNWLTVAEDEQFDALCAERNIKKAYIYDLPKDS</sequence>
<evidence type="ECO:0000313" key="4">
    <source>
        <dbReference type="EMBL" id="KAK3577506.1"/>
    </source>
</evidence>
<keyword evidence="2" id="KW-0808">Transferase</keyword>
<dbReference type="PANTHER" id="PTHR11783">
    <property type="entry name" value="SULFOTRANSFERASE SULT"/>
    <property type="match status" value="1"/>
</dbReference>
<evidence type="ECO:0000256" key="1">
    <source>
        <dbReference type="ARBA" id="ARBA00005771"/>
    </source>
</evidence>
<comment type="caution">
    <text evidence="4">The sequence shown here is derived from an EMBL/GenBank/DDBJ whole genome shotgun (WGS) entry which is preliminary data.</text>
</comment>
<evidence type="ECO:0000256" key="2">
    <source>
        <dbReference type="ARBA" id="ARBA00022679"/>
    </source>
</evidence>
<dbReference type="InterPro" id="IPR027417">
    <property type="entry name" value="P-loop_NTPase"/>
</dbReference>
<dbReference type="Pfam" id="PF00685">
    <property type="entry name" value="Sulfotransfer_1"/>
    <property type="match status" value="1"/>
</dbReference>
<reference evidence="4" key="3">
    <citation type="submission" date="2023-05" db="EMBL/GenBank/DDBJ databases">
        <authorList>
            <person name="Smith C.H."/>
        </authorList>
    </citation>
    <scope>NUCLEOTIDE SEQUENCE</scope>
    <source>
        <strain evidence="4">CHS0354</strain>
        <tissue evidence="4">Mantle</tissue>
    </source>
</reference>
<feature type="domain" description="Sulfotransferase" evidence="3">
    <location>
        <begin position="45"/>
        <end position="281"/>
    </location>
</feature>
<evidence type="ECO:0000313" key="5">
    <source>
        <dbReference type="Proteomes" id="UP001195483"/>
    </source>
</evidence>
<gene>
    <name evidence="4" type="ORF">CHS0354_026461</name>
</gene>
<protein>
    <recommendedName>
        <fullName evidence="3">Sulfotransferase domain-containing protein</fullName>
    </recommendedName>
</protein>
<proteinExistence type="inferred from homology"/>
<organism evidence="4 5">
    <name type="scientific">Potamilus streckersoni</name>
    <dbReference type="NCBI Taxonomy" id="2493646"/>
    <lineage>
        <taxon>Eukaryota</taxon>
        <taxon>Metazoa</taxon>
        <taxon>Spiralia</taxon>
        <taxon>Lophotrochozoa</taxon>
        <taxon>Mollusca</taxon>
        <taxon>Bivalvia</taxon>
        <taxon>Autobranchia</taxon>
        <taxon>Heteroconchia</taxon>
        <taxon>Palaeoheterodonta</taxon>
        <taxon>Unionida</taxon>
        <taxon>Unionoidea</taxon>
        <taxon>Unionidae</taxon>
        <taxon>Ambleminae</taxon>
        <taxon>Lampsilini</taxon>
        <taxon>Potamilus</taxon>
    </lineage>
</organism>